<evidence type="ECO:0000256" key="5">
    <source>
        <dbReference type="PROSITE-ProRule" id="PRU10007"/>
    </source>
</evidence>
<dbReference type="InterPro" id="IPR016161">
    <property type="entry name" value="Ald_DH/histidinol_DH"/>
</dbReference>
<keyword evidence="7" id="KW-0520">NAD</keyword>
<dbReference type="InterPro" id="IPR016163">
    <property type="entry name" value="Ald_DH_C"/>
</dbReference>
<dbReference type="Gene3D" id="3.40.309.10">
    <property type="entry name" value="Aldehyde Dehydrogenase, Chain A, domain 2"/>
    <property type="match status" value="1"/>
</dbReference>
<evidence type="ECO:0000256" key="7">
    <source>
        <dbReference type="RuleBase" id="RU365091"/>
    </source>
</evidence>
<dbReference type="PANTHER" id="PTHR43353:SF5">
    <property type="entry name" value="SUCCINATE-SEMIALDEHYDE DEHYDROGENASE, MITOCHONDRIAL"/>
    <property type="match status" value="1"/>
</dbReference>
<evidence type="ECO:0000256" key="1">
    <source>
        <dbReference type="ARBA" id="ARBA00003743"/>
    </source>
</evidence>
<keyword evidence="10" id="KW-1185">Reference proteome</keyword>
<comment type="subunit">
    <text evidence="7">Homotetramer.</text>
</comment>
<dbReference type="InterPro" id="IPR016162">
    <property type="entry name" value="Ald_DH_N"/>
</dbReference>
<evidence type="ECO:0000313" key="9">
    <source>
        <dbReference type="EMBL" id="KAK2144336.1"/>
    </source>
</evidence>
<dbReference type="InterPro" id="IPR016160">
    <property type="entry name" value="Ald_DH_CS_CYS"/>
</dbReference>
<organism evidence="9 10">
    <name type="scientific">Paralvinella palmiformis</name>
    <dbReference type="NCBI Taxonomy" id="53620"/>
    <lineage>
        <taxon>Eukaryota</taxon>
        <taxon>Metazoa</taxon>
        <taxon>Spiralia</taxon>
        <taxon>Lophotrochozoa</taxon>
        <taxon>Annelida</taxon>
        <taxon>Polychaeta</taxon>
        <taxon>Sedentaria</taxon>
        <taxon>Canalipalpata</taxon>
        <taxon>Terebellida</taxon>
        <taxon>Terebelliformia</taxon>
        <taxon>Alvinellidae</taxon>
        <taxon>Paralvinella</taxon>
    </lineage>
</organism>
<dbReference type="InterPro" id="IPR010102">
    <property type="entry name" value="Succ_semiAld_DH"/>
</dbReference>
<dbReference type="Gene3D" id="3.40.605.10">
    <property type="entry name" value="Aldehyde Dehydrogenase, Chain A, domain 1"/>
    <property type="match status" value="1"/>
</dbReference>
<feature type="active site" evidence="5">
    <location>
        <position position="294"/>
    </location>
</feature>
<dbReference type="FunFam" id="3.40.605.10:FF:000005">
    <property type="entry name" value="Succinate-semialdehyde dehydrogenase I"/>
    <property type="match status" value="1"/>
</dbReference>
<dbReference type="InterPro" id="IPR050740">
    <property type="entry name" value="Aldehyde_DH_Superfamily"/>
</dbReference>
<reference evidence="9" key="1">
    <citation type="journal article" date="2023" name="Mol. Biol. Evol.">
        <title>Third-Generation Sequencing Reveals the Adaptive Role of the Epigenome in Three Deep-Sea Polychaetes.</title>
        <authorList>
            <person name="Perez M."/>
            <person name="Aroh O."/>
            <person name="Sun Y."/>
            <person name="Lan Y."/>
            <person name="Juniper S.K."/>
            <person name="Young C.R."/>
            <person name="Angers B."/>
            <person name="Qian P.Y."/>
        </authorList>
    </citation>
    <scope>NUCLEOTIDE SEQUENCE</scope>
    <source>
        <strain evidence="9">P08H-3</strain>
    </source>
</reference>
<proteinExistence type="inferred from homology"/>
<comment type="similarity">
    <text evidence="3 6">Belongs to the aldehyde dehydrogenase family.</text>
</comment>
<dbReference type="PANTHER" id="PTHR43353">
    <property type="entry name" value="SUCCINATE-SEMIALDEHYDE DEHYDROGENASE, MITOCHONDRIAL"/>
    <property type="match status" value="1"/>
</dbReference>
<dbReference type="EMBL" id="JAODUP010000766">
    <property type="protein sequence ID" value="KAK2144336.1"/>
    <property type="molecule type" value="Genomic_DNA"/>
</dbReference>
<evidence type="ECO:0000256" key="2">
    <source>
        <dbReference type="ARBA" id="ARBA00005176"/>
    </source>
</evidence>
<keyword evidence="7" id="KW-0496">Mitochondrion</keyword>
<dbReference type="AlphaFoldDB" id="A0AAD9J1D8"/>
<comment type="catalytic activity">
    <reaction evidence="7">
        <text>succinate semialdehyde + NAD(+) + H2O = succinate + NADH + 2 H(+)</text>
        <dbReference type="Rhea" id="RHEA:13217"/>
        <dbReference type="ChEBI" id="CHEBI:15377"/>
        <dbReference type="ChEBI" id="CHEBI:15378"/>
        <dbReference type="ChEBI" id="CHEBI:30031"/>
        <dbReference type="ChEBI" id="CHEBI:57540"/>
        <dbReference type="ChEBI" id="CHEBI:57706"/>
        <dbReference type="ChEBI" id="CHEBI:57945"/>
        <dbReference type="EC" id="1.2.1.24"/>
    </reaction>
</comment>
<dbReference type="FunFam" id="3.40.309.10:FF:000004">
    <property type="entry name" value="Succinate-semialdehyde dehydrogenase I"/>
    <property type="match status" value="1"/>
</dbReference>
<comment type="function">
    <text evidence="1">Catalyzes one step in the degradation of the inhibitory neurotransmitter gamma-aminobutyric acid (GABA).</text>
</comment>
<feature type="domain" description="Aldehyde dehydrogenase" evidence="8">
    <location>
        <begin position="55"/>
        <end position="516"/>
    </location>
</feature>
<dbReference type="CDD" id="cd07103">
    <property type="entry name" value="ALDH_F5_SSADH_GabD"/>
    <property type="match status" value="1"/>
</dbReference>
<name>A0AAD9J1D8_9ANNE</name>
<evidence type="ECO:0000256" key="4">
    <source>
        <dbReference type="ARBA" id="ARBA00023002"/>
    </source>
</evidence>
<keyword evidence="4 6" id="KW-0560">Oxidoreductase</keyword>
<gene>
    <name evidence="9" type="ORF">LSH36_766g02020</name>
</gene>
<dbReference type="PROSITE" id="PS00687">
    <property type="entry name" value="ALDEHYDE_DEHYDR_GLU"/>
    <property type="match status" value="1"/>
</dbReference>
<protein>
    <recommendedName>
        <fullName evidence="7">Succinate-semialdehyde dehydrogenase</fullName>
        <ecNumber evidence="7">1.2.1.24</ecNumber>
    </recommendedName>
</protein>
<evidence type="ECO:0000313" key="10">
    <source>
        <dbReference type="Proteomes" id="UP001208570"/>
    </source>
</evidence>
<evidence type="ECO:0000256" key="6">
    <source>
        <dbReference type="RuleBase" id="RU003345"/>
    </source>
</evidence>
<dbReference type="GO" id="GO:0009450">
    <property type="term" value="P:gamma-aminobutyric acid catabolic process"/>
    <property type="evidence" value="ECO:0007669"/>
    <property type="project" value="UniProtKB-UniRule"/>
</dbReference>
<dbReference type="SUPFAM" id="SSF53720">
    <property type="entry name" value="ALDH-like"/>
    <property type="match status" value="1"/>
</dbReference>
<comment type="subcellular location">
    <subcellularLocation>
        <location evidence="7">Mitochondrion</location>
    </subcellularLocation>
</comment>
<dbReference type="InterPro" id="IPR015590">
    <property type="entry name" value="Aldehyde_DH_dom"/>
</dbReference>
<dbReference type="Proteomes" id="UP001208570">
    <property type="component" value="Unassembled WGS sequence"/>
</dbReference>
<evidence type="ECO:0000259" key="8">
    <source>
        <dbReference type="Pfam" id="PF00171"/>
    </source>
</evidence>
<comment type="pathway">
    <text evidence="2 7">Amino-acid degradation; 4-aminobutanoate degradation.</text>
</comment>
<evidence type="ECO:0000256" key="3">
    <source>
        <dbReference type="ARBA" id="ARBA00009986"/>
    </source>
</evidence>
<dbReference type="GO" id="GO:0005739">
    <property type="term" value="C:mitochondrion"/>
    <property type="evidence" value="ECO:0007669"/>
    <property type="project" value="UniProtKB-SubCell"/>
</dbReference>
<dbReference type="Pfam" id="PF00171">
    <property type="entry name" value="Aldedh"/>
    <property type="match status" value="1"/>
</dbReference>
<comment type="caution">
    <text evidence="9">The sequence shown here is derived from an EMBL/GenBank/DDBJ whole genome shotgun (WGS) entry which is preliminary data.</text>
</comment>
<dbReference type="GO" id="GO:0004777">
    <property type="term" value="F:succinate-semialdehyde dehydrogenase (NAD+) activity"/>
    <property type="evidence" value="ECO:0007669"/>
    <property type="project" value="UniProtKB-UniRule"/>
</dbReference>
<sequence>MRLFTRWLVRVHGSARSPLTHLPVKSSVINVSSLQHDVRAMSTFKYDKAYVNGKWIASKNNATFEVRNPATGEVIGSLPDMGHEETEQAVQAAYKAFYSWRNTTAKERSNFLRRWFNLQMENQTELAKLITLENGKPLADAAGEVAYGAGFCEWFSEEARRVYGETIPSPSPSKKIVVIKQPVGVAGMITPWNFPNAMITRKVAPALAAGCTVVLKPAEDTPYSALALCELAEQAGLPPGVFSVITSSRTNAAQVGKVLCEHPLVSKISFTGSTIVGKVLLKQAAKTVKRVSMELGGNAPFIVFESADLNKAVQGAVASKFRCSGQTCVCANRFFVHSTIYDKFVEALIDAIKKLKVGDGLEEGITQGPLINIRAVEKVETHISDAVCKGAHVVIGGRRHELGGAFFQPTVVTDVTKEMLCARQETFGPVASVIRFKTEEEVLALANMTSTGLAGYFYSNDISQIWRIAEKLEVGMVGINEGIISCVEAPFGGIKESGIGHEGSKYGIDEYLEVKYLCFGV</sequence>
<dbReference type="InterPro" id="IPR029510">
    <property type="entry name" value="Ald_DH_CS_GLU"/>
</dbReference>
<dbReference type="NCBIfam" id="TIGR01780">
    <property type="entry name" value="SSADH"/>
    <property type="match status" value="1"/>
</dbReference>
<dbReference type="EC" id="1.2.1.24" evidence="7"/>
<dbReference type="PROSITE" id="PS00070">
    <property type="entry name" value="ALDEHYDE_DEHYDR_CYS"/>
    <property type="match status" value="1"/>
</dbReference>
<accession>A0AAD9J1D8</accession>
<dbReference type="FunFam" id="3.40.605.10:FF:000026">
    <property type="entry name" value="Aldehyde dehydrogenase, putative"/>
    <property type="match status" value="1"/>
</dbReference>